<evidence type="ECO:0000256" key="2">
    <source>
        <dbReference type="ARBA" id="ARBA00022692"/>
    </source>
</evidence>
<dbReference type="InterPro" id="IPR004837">
    <property type="entry name" value="NaCa_Exmemb"/>
</dbReference>
<gene>
    <name evidence="7" type="ORF">GH984_07980</name>
</gene>
<evidence type="ECO:0000313" key="7">
    <source>
        <dbReference type="EMBL" id="MRH78643.1"/>
    </source>
</evidence>
<dbReference type="PANTHER" id="PTHR10846">
    <property type="entry name" value="SODIUM/POTASSIUM/CALCIUM EXCHANGER"/>
    <property type="match status" value="1"/>
</dbReference>
<protein>
    <submittedName>
        <fullName evidence="7">Calcium/sodium antiporter</fullName>
    </submittedName>
</protein>
<accession>A0A6N7QTC2</accession>
<evidence type="ECO:0000259" key="6">
    <source>
        <dbReference type="Pfam" id="PF01699"/>
    </source>
</evidence>
<dbReference type="GO" id="GO:0005886">
    <property type="term" value="C:plasma membrane"/>
    <property type="evidence" value="ECO:0007669"/>
    <property type="project" value="TreeGrafter"/>
</dbReference>
<dbReference type="Gene3D" id="1.20.1420.30">
    <property type="entry name" value="NCX, central ion-binding region"/>
    <property type="match status" value="1"/>
</dbReference>
<dbReference type="GO" id="GO:0008273">
    <property type="term" value="F:calcium, potassium:sodium antiporter activity"/>
    <property type="evidence" value="ECO:0007669"/>
    <property type="project" value="TreeGrafter"/>
</dbReference>
<dbReference type="InterPro" id="IPR044880">
    <property type="entry name" value="NCX_ion-bd_dom_sf"/>
</dbReference>
<dbReference type="NCBIfam" id="TIGR00367">
    <property type="entry name" value="calcium/sodium antiporter"/>
    <property type="match status" value="1"/>
</dbReference>
<feature type="transmembrane region" description="Helical" evidence="5">
    <location>
        <begin position="128"/>
        <end position="145"/>
    </location>
</feature>
<feature type="domain" description="Sodium/calcium exchanger membrane region" evidence="6">
    <location>
        <begin position="2"/>
        <end position="141"/>
    </location>
</feature>
<name>A0A6N7QTC2_9GAMM</name>
<evidence type="ECO:0000256" key="4">
    <source>
        <dbReference type="ARBA" id="ARBA00023136"/>
    </source>
</evidence>
<organism evidence="7 8">
    <name type="scientific">Spiribacter salilacus</name>
    <dbReference type="NCBI Taxonomy" id="2664894"/>
    <lineage>
        <taxon>Bacteria</taxon>
        <taxon>Pseudomonadati</taxon>
        <taxon>Pseudomonadota</taxon>
        <taxon>Gammaproteobacteria</taxon>
        <taxon>Chromatiales</taxon>
        <taxon>Ectothiorhodospiraceae</taxon>
        <taxon>Spiribacter</taxon>
    </lineage>
</organism>
<evidence type="ECO:0000256" key="5">
    <source>
        <dbReference type="SAM" id="Phobius"/>
    </source>
</evidence>
<evidence type="ECO:0000256" key="3">
    <source>
        <dbReference type="ARBA" id="ARBA00022989"/>
    </source>
</evidence>
<feature type="transmembrane region" description="Helical" evidence="5">
    <location>
        <begin position="105"/>
        <end position="122"/>
    </location>
</feature>
<comment type="caution">
    <text evidence="7">The sequence shown here is derived from an EMBL/GenBank/DDBJ whole genome shotgun (WGS) entry which is preliminary data.</text>
</comment>
<dbReference type="GO" id="GO:0006874">
    <property type="term" value="P:intracellular calcium ion homeostasis"/>
    <property type="evidence" value="ECO:0007669"/>
    <property type="project" value="TreeGrafter"/>
</dbReference>
<keyword evidence="2 5" id="KW-0812">Transmembrane</keyword>
<keyword evidence="3 5" id="KW-1133">Transmembrane helix</keyword>
<keyword evidence="8" id="KW-1185">Reference proteome</keyword>
<feature type="transmembrane region" description="Helical" evidence="5">
    <location>
        <begin position="298"/>
        <end position="317"/>
    </location>
</feature>
<comment type="subcellular location">
    <subcellularLocation>
        <location evidence="1">Membrane</location>
        <topology evidence="1">Multi-pass membrane protein</topology>
    </subcellularLocation>
</comment>
<evidence type="ECO:0000313" key="8">
    <source>
        <dbReference type="Proteomes" id="UP000433788"/>
    </source>
</evidence>
<evidence type="ECO:0000256" key="1">
    <source>
        <dbReference type="ARBA" id="ARBA00004141"/>
    </source>
</evidence>
<proteinExistence type="predicted"/>
<dbReference type="AlphaFoldDB" id="A0A6N7QTC2"/>
<dbReference type="EMBL" id="WJPP01000004">
    <property type="protein sequence ID" value="MRH78643.1"/>
    <property type="molecule type" value="Genomic_DNA"/>
</dbReference>
<feature type="transmembrane region" description="Helical" evidence="5">
    <location>
        <begin position="235"/>
        <end position="257"/>
    </location>
</feature>
<dbReference type="InterPro" id="IPR004481">
    <property type="entry name" value="K/Na/Ca-exchanger"/>
</dbReference>
<feature type="transmembrane region" description="Helical" evidence="5">
    <location>
        <begin position="205"/>
        <end position="228"/>
    </location>
</feature>
<dbReference type="GO" id="GO:0005262">
    <property type="term" value="F:calcium channel activity"/>
    <property type="evidence" value="ECO:0007669"/>
    <property type="project" value="TreeGrafter"/>
</dbReference>
<keyword evidence="4 5" id="KW-0472">Membrane</keyword>
<feature type="transmembrane region" description="Helical" evidence="5">
    <location>
        <begin position="171"/>
        <end position="193"/>
    </location>
</feature>
<dbReference type="Proteomes" id="UP000433788">
    <property type="component" value="Unassembled WGS sequence"/>
</dbReference>
<dbReference type="Pfam" id="PF01699">
    <property type="entry name" value="Na_Ca_ex"/>
    <property type="match status" value="2"/>
</dbReference>
<feature type="transmembrane region" description="Helical" evidence="5">
    <location>
        <begin position="76"/>
        <end position="93"/>
    </location>
</feature>
<feature type="transmembrane region" description="Helical" evidence="5">
    <location>
        <begin position="269"/>
        <end position="286"/>
    </location>
</feature>
<reference evidence="7 8" key="1">
    <citation type="submission" date="2019-11" db="EMBL/GenBank/DDBJ databases">
        <authorList>
            <person name="Zhang X.Y."/>
        </authorList>
    </citation>
    <scope>NUCLEOTIDE SEQUENCE [LARGE SCALE GENOMIC DNA]</scope>
    <source>
        <strain evidence="7 8">C176</strain>
    </source>
</reference>
<dbReference type="PANTHER" id="PTHR10846:SF8">
    <property type="entry name" value="INNER MEMBRANE PROTEIN YRBG"/>
    <property type="match status" value="1"/>
</dbReference>
<sequence>MLLVVLVGSLGFLTWSADRFIDAAATAAGRLGVSSLLIGIFVIGIGTSLPEMMVSALAAYEGSPGIALGNALGSNIANIGLILGITALIAPILLPQRILEREYRLLLLVTAGVALLMVNQHFSRLDGVVLLTGMVGVLIWLFIEAKRGHADMVQDAQLENPATAEQPMRILLFWLVGGLTVLLISSQGLVWSASGLARLIGVSELVIGLSIVAIGTSLPELAAGIASVRRGHNDLAIGNIIGSCIFNLLGVLGIAALVQPFSFSGVSLIRDYGIMVVFLLAILVLGRRFGQRGQLGRADAAILLGGYVIYQALLFLVGE</sequence>
<feature type="domain" description="Sodium/calcium exchanger membrane region" evidence="6">
    <location>
        <begin position="171"/>
        <end position="315"/>
    </location>
</feature>